<evidence type="ECO:0000313" key="1">
    <source>
        <dbReference type="EMBL" id="MPM33187.1"/>
    </source>
</evidence>
<proteinExistence type="predicted"/>
<accession>A0A644YXT9</accession>
<comment type="caution">
    <text evidence="1">The sequence shown here is derived from an EMBL/GenBank/DDBJ whole genome shotgun (WGS) entry which is preliminary data.</text>
</comment>
<name>A0A644YXT9_9ZZZZ</name>
<dbReference type="Pfam" id="PF13376">
    <property type="entry name" value="OmdA"/>
    <property type="match status" value="1"/>
</dbReference>
<sequence length="190" mass="22186">MKLSLTFTTSDHAEWRRWLAENGSLEKEVWLVYFKKESDRPSIDYEDSVEEALCYGWVDSLIQKIDDASYARKFTRRTNTQKWSASNLRRMQKLIAEGRMTDAGLAVIDPQILKLTPADLERPDDEDAFEAVRHMLQEYALAWQNFSALAPSHQRRYLGWISSAKQQATRERRVAEAVMYLEKNEPLPLK</sequence>
<dbReference type="AlphaFoldDB" id="A0A644YXT9"/>
<reference evidence="1" key="1">
    <citation type="submission" date="2019-08" db="EMBL/GenBank/DDBJ databases">
        <authorList>
            <person name="Kucharzyk K."/>
            <person name="Murdoch R.W."/>
            <person name="Higgins S."/>
            <person name="Loffler F."/>
        </authorList>
    </citation>
    <scope>NUCLEOTIDE SEQUENCE</scope>
</reference>
<protein>
    <recommendedName>
        <fullName evidence="2">Bacteriocin-protection protein, YdeI/OmpD-associated family</fullName>
    </recommendedName>
</protein>
<evidence type="ECO:0008006" key="2">
    <source>
        <dbReference type="Google" id="ProtNLM"/>
    </source>
</evidence>
<dbReference type="EMBL" id="VSSQ01006582">
    <property type="protein sequence ID" value="MPM33187.1"/>
    <property type="molecule type" value="Genomic_DNA"/>
</dbReference>
<organism evidence="1">
    <name type="scientific">bioreactor metagenome</name>
    <dbReference type="NCBI Taxonomy" id="1076179"/>
    <lineage>
        <taxon>unclassified sequences</taxon>
        <taxon>metagenomes</taxon>
        <taxon>ecological metagenomes</taxon>
    </lineage>
</organism>
<gene>
    <name evidence="1" type="ORF">SDC9_79756</name>
</gene>